<dbReference type="SMART" id="SM00986">
    <property type="entry name" value="UDG"/>
    <property type="match status" value="1"/>
</dbReference>
<dbReference type="SMART" id="SM00987">
    <property type="entry name" value="UreE_C"/>
    <property type="match status" value="1"/>
</dbReference>
<dbReference type="Proteomes" id="UP000325255">
    <property type="component" value="Unassembled WGS sequence"/>
</dbReference>
<dbReference type="GO" id="GO:0046872">
    <property type="term" value="F:metal ion binding"/>
    <property type="evidence" value="ECO:0007669"/>
    <property type="project" value="UniProtKB-KW"/>
</dbReference>
<dbReference type="NCBIfam" id="TIGR00758">
    <property type="entry name" value="UDG_fam4"/>
    <property type="match status" value="1"/>
</dbReference>
<evidence type="ECO:0000256" key="9">
    <source>
        <dbReference type="ARBA" id="ARBA00023204"/>
    </source>
</evidence>
<dbReference type="SUPFAM" id="SSF52141">
    <property type="entry name" value="Uracil-DNA glycosylase-like"/>
    <property type="match status" value="1"/>
</dbReference>
<dbReference type="GO" id="GO:0097506">
    <property type="term" value="F:deaminated base DNA N-glycosylase activity"/>
    <property type="evidence" value="ECO:0007669"/>
    <property type="project" value="UniProtKB-ARBA"/>
</dbReference>
<dbReference type="PANTHER" id="PTHR33693">
    <property type="entry name" value="TYPE-5 URACIL-DNA GLYCOSYLASE"/>
    <property type="match status" value="1"/>
</dbReference>
<evidence type="ECO:0000256" key="4">
    <source>
        <dbReference type="ARBA" id="ARBA00022723"/>
    </source>
</evidence>
<evidence type="ECO:0000256" key="2">
    <source>
        <dbReference type="ARBA" id="ARBA00019403"/>
    </source>
</evidence>
<dbReference type="GO" id="GO:0051539">
    <property type="term" value="F:4 iron, 4 sulfur cluster binding"/>
    <property type="evidence" value="ECO:0007669"/>
    <property type="project" value="UniProtKB-KW"/>
</dbReference>
<dbReference type="NCBIfam" id="TIGR03914">
    <property type="entry name" value="UDG_fam_dom"/>
    <property type="match status" value="1"/>
</dbReference>
<proteinExistence type="inferred from homology"/>
<dbReference type="InterPro" id="IPR051536">
    <property type="entry name" value="UDG_Type-4/5"/>
</dbReference>
<evidence type="ECO:0000256" key="1">
    <source>
        <dbReference type="ARBA" id="ARBA00006521"/>
    </source>
</evidence>
<name>A0A5M6ILM4_9PROT</name>
<keyword evidence="8" id="KW-0411">Iron-sulfur</keyword>
<evidence type="ECO:0000256" key="6">
    <source>
        <dbReference type="ARBA" id="ARBA00022801"/>
    </source>
</evidence>
<dbReference type="InterPro" id="IPR036895">
    <property type="entry name" value="Uracil-DNA_glycosylase-like_sf"/>
</dbReference>
<evidence type="ECO:0000256" key="8">
    <source>
        <dbReference type="ARBA" id="ARBA00023014"/>
    </source>
</evidence>
<dbReference type="EMBL" id="VWPK01000067">
    <property type="protein sequence ID" value="KAA5608827.1"/>
    <property type="molecule type" value="Genomic_DNA"/>
</dbReference>
<evidence type="ECO:0000256" key="5">
    <source>
        <dbReference type="ARBA" id="ARBA00022763"/>
    </source>
</evidence>
<dbReference type="OrthoDB" id="5290748at2"/>
<comment type="caution">
    <text evidence="11">The sequence shown here is derived from an EMBL/GenBank/DDBJ whole genome shotgun (WGS) entry which is preliminary data.</text>
</comment>
<dbReference type="Gene3D" id="3.40.470.10">
    <property type="entry name" value="Uracil-DNA glycosylase-like domain"/>
    <property type="match status" value="1"/>
</dbReference>
<sequence>MEAPMPSPDHPAPPGSPLALAAAEALECRRCPLWQHATGTVFGEGPADARIMLVGEQPGDQEDRAGRPFVGPAGQLLDRALAEAGLDRRELYVTNAVKHFKFVTRGRRRIHARPDSAEIAACRFWLNIERNEVNPALTVLMGASAARAVLGRTITIARERGRAIKLSEAIIFVTVHPSYLLRIPDAAAKQNEYNMFIADLRRVAELSLPR</sequence>
<dbReference type="GO" id="GO:0006281">
    <property type="term" value="P:DNA repair"/>
    <property type="evidence" value="ECO:0007669"/>
    <property type="project" value="UniProtKB-KW"/>
</dbReference>
<protein>
    <recommendedName>
        <fullName evidence="2">Type-4 uracil-DNA glycosylase</fullName>
    </recommendedName>
</protein>
<dbReference type="InterPro" id="IPR005122">
    <property type="entry name" value="Uracil-DNA_glycosylase-like"/>
</dbReference>
<comment type="similarity">
    <text evidence="1">Belongs to the uracil-DNA glycosylase (UDG) superfamily. Type 4 (UDGa) family.</text>
</comment>
<gene>
    <name evidence="11" type="ORF">F1189_27200</name>
</gene>
<keyword evidence="12" id="KW-1185">Reference proteome</keyword>
<dbReference type="Pfam" id="PF03167">
    <property type="entry name" value="UDG"/>
    <property type="match status" value="1"/>
</dbReference>
<keyword evidence="5" id="KW-0227">DNA damage</keyword>
<keyword evidence="3" id="KW-0004">4Fe-4S</keyword>
<keyword evidence="9" id="KW-0234">DNA repair</keyword>
<feature type="domain" description="Uracil-DNA glycosylase-like" evidence="10">
    <location>
        <begin position="42"/>
        <end position="201"/>
    </location>
</feature>
<evidence type="ECO:0000313" key="11">
    <source>
        <dbReference type="EMBL" id="KAA5608827.1"/>
    </source>
</evidence>
<evidence type="ECO:0000256" key="7">
    <source>
        <dbReference type="ARBA" id="ARBA00023004"/>
    </source>
</evidence>
<evidence type="ECO:0000313" key="12">
    <source>
        <dbReference type="Proteomes" id="UP000325255"/>
    </source>
</evidence>
<dbReference type="CDD" id="cd10030">
    <property type="entry name" value="UDG-F4_TTUDGA_SPO1dp_like"/>
    <property type="match status" value="1"/>
</dbReference>
<keyword evidence="7" id="KW-0408">Iron</keyword>
<evidence type="ECO:0000256" key="3">
    <source>
        <dbReference type="ARBA" id="ARBA00022485"/>
    </source>
</evidence>
<dbReference type="InterPro" id="IPR005273">
    <property type="entry name" value="Ura-DNA_glyco_family4"/>
</dbReference>
<organism evidence="11 12">
    <name type="scientific">Rhodovastum atsumiense</name>
    <dbReference type="NCBI Taxonomy" id="504468"/>
    <lineage>
        <taxon>Bacteria</taxon>
        <taxon>Pseudomonadati</taxon>
        <taxon>Pseudomonadota</taxon>
        <taxon>Alphaproteobacteria</taxon>
        <taxon>Acetobacterales</taxon>
        <taxon>Acetobacteraceae</taxon>
        <taxon>Rhodovastum</taxon>
    </lineage>
</organism>
<keyword evidence="4" id="KW-0479">Metal-binding</keyword>
<dbReference type="PANTHER" id="PTHR33693:SF9">
    <property type="entry name" value="TYPE-4 URACIL-DNA GLYCOSYLASE"/>
    <property type="match status" value="1"/>
</dbReference>
<keyword evidence="6" id="KW-0378">Hydrolase</keyword>
<reference evidence="11 12" key="1">
    <citation type="submission" date="2019-09" db="EMBL/GenBank/DDBJ databases">
        <title>Genome sequence of Rhodovastum atsumiense, a diverse member of the Acetobacteraceae family of non-sulfur purple photosynthetic bacteria.</title>
        <authorList>
            <person name="Meyer T."/>
            <person name="Kyndt J."/>
        </authorList>
    </citation>
    <scope>NUCLEOTIDE SEQUENCE [LARGE SCALE GENOMIC DNA]</scope>
    <source>
        <strain evidence="11 12">DSM 21279</strain>
    </source>
</reference>
<dbReference type="AlphaFoldDB" id="A0A5M6ILM4"/>
<evidence type="ECO:0000259" key="10">
    <source>
        <dbReference type="SMART" id="SM00986"/>
    </source>
</evidence>
<accession>A0A5M6ILM4</accession>